<gene>
    <name evidence="3" type="ORF">B4U79_09612</name>
</gene>
<evidence type="ECO:0000313" key="3">
    <source>
        <dbReference type="EMBL" id="RWS17760.1"/>
    </source>
</evidence>
<dbReference type="PRINTS" id="PR00080">
    <property type="entry name" value="SDRFAMILY"/>
</dbReference>
<organism evidence="3 4">
    <name type="scientific">Dinothrombium tinctorium</name>
    <dbReference type="NCBI Taxonomy" id="1965070"/>
    <lineage>
        <taxon>Eukaryota</taxon>
        <taxon>Metazoa</taxon>
        <taxon>Ecdysozoa</taxon>
        <taxon>Arthropoda</taxon>
        <taxon>Chelicerata</taxon>
        <taxon>Arachnida</taxon>
        <taxon>Acari</taxon>
        <taxon>Acariformes</taxon>
        <taxon>Trombidiformes</taxon>
        <taxon>Prostigmata</taxon>
        <taxon>Anystina</taxon>
        <taxon>Parasitengona</taxon>
        <taxon>Trombidioidea</taxon>
        <taxon>Trombidiidae</taxon>
        <taxon>Dinothrombium</taxon>
    </lineage>
</organism>
<dbReference type="Gene3D" id="3.40.50.720">
    <property type="entry name" value="NAD(P)-binding Rossmann-like Domain"/>
    <property type="match status" value="1"/>
</dbReference>
<dbReference type="PRINTS" id="PR00081">
    <property type="entry name" value="GDHRDH"/>
</dbReference>
<dbReference type="EMBL" id="NCKU01000039">
    <property type="protein sequence ID" value="RWS17760.1"/>
    <property type="molecule type" value="Genomic_DNA"/>
</dbReference>
<dbReference type="AlphaFoldDB" id="A0A3S3P9C2"/>
<dbReference type="OrthoDB" id="191139at2759"/>
<dbReference type="InterPro" id="IPR002347">
    <property type="entry name" value="SDR_fam"/>
</dbReference>
<comment type="caution">
    <text evidence="3">The sequence shown here is derived from an EMBL/GenBank/DDBJ whole genome shotgun (WGS) entry which is preliminary data.</text>
</comment>
<proteinExistence type="inferred from homology"/>
<dbReference type="SUPFAM" id="SSF51735">
    <property type="entry name" value="NAD(P)-binding Rossmann-fold domains"/>
    <property type="match status" value="1"/>
</dbReference>
<dbReference type="InterPro" id="IPR036291">
    <property type="entry name" value="NAD(P)-bd_dom_sf"/>
</dbReference>
<comment type="similarity">
    <text evidence="2">Belongs to the short-chain dehydrogenases/reductases (SDR) family.</text>
</comment>
<dbReference type="STRING" id="1965070.A0A3S3P9C2"/>
<evidence type="ECO:0000313" key="4">
    <source>
        <dbReference type="Proteomes" id="UP000285301"/>
    </source>
</evidence>
<accession>A0A3S3P9C2</accession>
<dbReference type="Pfam" id="PF00106">
    <property type="entry name" value="adh_short"/>
    <property type="match status" value="1"/>
</dbReference>
<keyword evidence="4" id="KW-1185">Reference proteome</keyword>
<evidence type="ECO:0000256" key="2">
    <source>
        <dbReference type="RuleBase" id="RU000363"/>
    </source>
</evidence>
<sequence>MSSFKYFFEHLYIAYLILSELLLYLFQRLLNQAKCESKRRLDGNVVVVTGSTSGIGKMCALLLADRGAKVIMACRNLKEANAAADEIRNKVPKAQVCVMHLDLTSLKSVESFARSLIEQEDTVDILINNAGCLIKGDKKTEDGFEIHFGVNYLGSFLLSLLLLSKLKQSSNGKIINVSSEAHKITCAYPGDMVFNRNSKSYLEAYGISKLAQILFTRELAKRFSEVNAYAMHPGLVATNISRDLKQNSTLQSFFEKYLMRDCIEGSQTILHCILDECANKESGFYYRSVHNVYSCF</sequence>
<keyword evidence="1" id="KW-0560">Oxidoreductase</keyword>
<dbReference type="Proteomes" id="UP000285301">
    <property type="component" value="Unassembled WGS sequence"/>
</dbReference>
<dbReference type="PANTHER" id="PTHR43157:SF73">
    <property type="entry name" value="WW DOMAIN-CONTAINING OXIDOREDUCTASE-LIKE PROTEIN"/>
    <property type="match status" value="1"/>
</dbReference>
<name>A0A3S3P9C2_9ACAR</name>
<dbReference type="PANTHER" id="PTHR43157">
    <property type="entry name" value="PHOSPHATIDYLINOSITOL-GLYCAN BIOSYNTHESIS CLASS F PROTEIN-RELATED"/>
    <property type="match status" value="1"/>
</dbReference>
<dbReference type="GO" id="GO:0016491">
    <property type="term" value="F:oxidoreductase activity"/>
    <property type="evidence" value="ECO:0007669"/>
    <property type="project" value="UniProtKB-KW"/>
</dbReference>
<reference evidence="3 4" key="1">
    <citation type="journal article" date="2018" name="Gigascience">
        <title>Genomes of trombidid mites reveal novel predicted allergens and laterally-transferred genes associated with secondary metabolism.</title>
        <authorList>
            <person name="Dong X."/>
            <person name="Chaisiri K."/>
            <person name="Xia D."/>
            <person name="Armstrong S.D."/>
            <person name="Fang Y."/>
            <person name="Donnelly M.J."/>
            <person name="Kadowaki T."/>
            <person name="McGarry J.W."/>
            <person name="Darby A.C."/>
            <person name="Makepeace B.L."/>
        </authorList>
    </citation>
    <scope>NUCLEOTIDE SEQUENCE [LARGE SCALE GENOMIC DNA]</scope>
    <source>
        <strain evidence="3">UoL-WK</strain>
    </source>
</reference>
<protein>
    <submittedName>
        <fullName evidence="3">Retinol dehydrogenase 11-like protein</fullName>
    </submittedName>
</protein>
<evidence type="ECO:0000256" key="1">
    <source>
        <dbReference type="ARBA" id="ARBA00023002"/>
    </source>
</evidence>